<keyword evidence="6" id="KW-1185">Reference proteome</keyword>
<accession>A0AA35X8B3</accession>
<dbReference type="Gene3D" id="1.10.2000.10">
    <property type="entry name" value="Frizzled cysteine-rich domain"/>
    <property type="match status" value="2"/>
</dbReference>
<gene>
    <name evidence="5" type="ORF">GBAR_LOCUS23281</name>
</gene>
<comment type="caution">
    <text evidence="2">Lacks conserved residue(s) required for the propagation of feature annotation.</text>
</comment>
<dbReference type="InterPro" id="IPR020067">
    <property type="entry name" value="Frizzled_dom"/>
</dbReference>
<evidence type="ECO:0000256" key="1">
    <source>
        <dbReference type="ARBA" id="ARBA00023157"/>
    </source>
</evidence>
<reference evidence="5" key="1">
    <citation type="submission" date="2023-03" db="EMBL/GenBank/DDBJ databases">
        <authorList>
            <person name="Steffen K."/>
            <person name="Cardenas P."/>
        </authorList>
    </citation>
    <scope>NUCLEOTIDE SEQUENCE</scope>
</reference>
<organism evidence="5 6">
    <name type="scientific">Geodia barretti</name>
    <name type="common">Barrett's horny sponge</name>
    <dbReference type="NCBI Taxonomy" id="519541"/>
    <lineage>
        <taxon>Eukaryota</taxon>
        <taxon>Metazoa</taxon>
        <taxon>Porifera</taxon>
        <taxon>Demospongiae</taxon>
        <taxon>Heteroscleromorpha</taxon>
        <taxon>Tetractinellida</taxon>
        <taxon>Astrophorina</taxon>
        <taxon>Geodiidae</taxon>
        <taxon>Geodia</taxon>
    </lineage>
</organism>
<sequence length="307" mass="33517">KSGFICGSFGLLLLVIDYLATETKGLPECGVTNCTRQPSNLCSTVLGRTSDHVAPPSFHVDIRVWGRNDLLLKLILEQTNSAPTCYEFAIHLMCLMAAPPCNPNTSSLILLCPETCIALNVLISSGVCNSFLSGAIQHFEEMDETSENIQYFVTFNCSDPVTYFLNSTAGICDDSTSSCTNLFSPASQELLLKSGSLSSCVPLIGSPCKALFPNQFKNAIQIPGRANQEEAIFKILADTAPLLDDTCSRLLNLTACSYIHPPCNEKVEQIPLCDCERTKQIIWEHCYLTNVLRTLNVTMTSPSLPQS</sequence>
<evidence type="ECO:0000313" key="6">
    <source>
        <dbReference type="Proteomes" id="UP001174909"/>
    </source>
</evidence>
<dbReference type="EMBL" id="CASHTH010003228">
    <property type="protein sequence ID" value="CAI8041950.1"/>
    <property type="molecule type" value="Genomic_DNA"/>
</dbReference>
<evidence type="ECO:0000256" key="3">
    <source>
        <dbReference type="SAM" id="SignalP"/>
    </source>
</evidence>
<dbReference type="SUPFAM" id="SSF63501">
    <property type="entry name" value="Frizzled cysteine-rich domain"/>
    <property type="match status" value="1"/>
</dbReference>
<dbReference type="InterPro" id="IPR036790">
    <property type="entry name" value="Frizzled_dom_sf"/>
</dbReference>
<comment type="caution">
    <text evidence="5">The sequence shown here is derived from an EMBL/GenBank/DDBJ whole genome shotgun (WGS) entry which is preliminary data.</text>
</comment>
<evidence type="ECO:0000313" key="5">
    <source>
        <dbReference type="EMBL" id="CAI8041950.1"/>
    </source>
</evidence>
<feature type="non-terminal residue" evidence="5">
    <location>
        <position position="1"/>
    </location>
</feature>
<dbReference type="AlphaFoldDB" id="A0AA35X8B3"/>
<name>A0AA35X8B3_GEOBA</name>
<feature type="chain" id="PRO_5041422668" description="FZ domain-containing protein" evidence="3">
    <location>
        <begin position="26"/>
        <end position="307"/>
    </location>
</feature>
<keyword evidence="3" id="KW-0732">Signal</keyword>
<keyword evidence="1" id="KW-1015">Disulfide bond</keyword>
<dbReference type="PROSITE" id="PS50038">
    <property type="entry name" value="FZ"/>
    <property type="match status" value="1"/>
</dbReference>
<dbReference type="Proteomes" id="UP001174909">
    <property type="component" value="Unassembled WGS sequence"/>
</dbReference>
<protein>
    <recommendedName>
        <fullName evidence="4">FZ domain-containing protein</fullName>
    </recommendedName>
</protein>
<feature type="signal peptide" evidence="3">
    <location>
        <begin position="1"/>
        <end position="25"/>
    </location>
</feature>
<evidence type="ECO:0000256" key="2">
    <source>
        <dbReference type="PROSITE-ProRule" id="PRU00090"/>
    </source>
</evidence>
<proteinExistence type="predicted"/>
<feature type="domain" description="FZ" evidence="4">
    <location>
        <begin position="195"/>
        <end position="286"/>
    </location>
</feature>
<evidence type="ECO:0000259" key="4">
    <source>
        <dbReference type="PROSITE" id="PS50038"/>
    </source>
</evidence>